<protein>
    <submittedName>
        <fullName evidence="5">DEAD/DEAH box helicase</fullName>
    </submittedName>
</protein>
<evidence type="ECO:0000259" key="4">
    <source>
        <dbReference type="PROSITE" id="PS51194"/>
    </source>
</evidence>
<keyword evidence="2 5" id="KW-0547">Nucleotide-binding</keyword>
<dbReference type="PANTHER" id="PTHR45766:SF6">
    <property type="entry name" value="SWI_SNF-RELATED MATRIX-ASSOCIATED ACTIN-DEPENDENT REGULATOR OF CHROMATIN SUBFAMILY A-LIKE PROTEIN 1"/>
    <property type="match status" value="1"/>
</dbReference>
<dbReference type="SMART" id="SM00487">
    <property type="entry name" value="DEXDc"/>
    <property type="match status" value="1"/>
</dbReference>
<dbReference type="PROSITE" id="PS51192">
    <property type="entry name" value="HELICASE_ATP_BIND_1"/>
    <property type="match status" value="1"/>
</dbReference>
<dbReference type="InterPro" id="IPR001650">
    <property type="entry name" value="Helicase_C-like"/>
</dbReference>
<evidence type="ECO:0000256" key="1">
    <source>
        <dbReference type="ARBA" id="ARBA00022801"/>
    </source>
</evidence>
<organism evidence="5 6">
    <name type="scientific">Pseudoalteromonas espejiana</name>
    <dbReference type="NCBI Taxonomy" id="28107"/>
    <lineage>
        <taxon>Bacteria</taxon>
        <taxon>Pseudomonadati</taxon>
        <taxon>Pseudomonadota</taxon>
        <taxon>Gammaproteobacteria</taxon>
        <taxon>Alteromonadales</taxon>
        <taxon>Pseudoalteromonadaceae</taxon>
        <taxon>Pseudoalteromonas</taxon>
    </lineage>
</organism>
<evidence type="ECO:0000313" key="6">
    <source>
        <dbReference type="Proteomes" id="UP000321419"/>
    </source>
</evidence>
<name>A0A510XT63_9GAMM</name>
<proteinExistence type="predicted"/>
<dbReference type="InterPro" id="IPR000330">
    <property type="entry name" value="SNF2_N"/>
</dbReference>
<dbReference type="RefSeq" id="WP_089347502.1">
    <property type="nucleotide sequence ID" value="NZ_BJUM01000008.1"/>
</dbReference>
<comment type="caution">
    <text evidence="5">The sequence shown here is derived from an EMBL/GenBank/DDBJ whole genome shotgun (WGS) entry which is preliminary data.</text>
</comment>
<dbReference type="GO" id="GO:0006281">
    <property type="term" value="P:DNA repair"/>
    <property type="evidence" value="ECO:0007669"/>
    <property type="project" value="TreeGrafter"/>
</dbReference>
<dbReference type="Gene3D" id="3.40.50.300">
    <property type="entry name" value="P-loop containing nucleotide triphosphate hydrolases"/>
    <property type="match status" value="2"/>
</dbReference>
<dbReference type="Pfam" id="PF00176">
    <property type="entry name" value="SNF2-rel_dom"/>
    <property type="match status" value="1"/>
</dbReference>
<dbReference type="Pfam" id="PF00271">
    <property type="entry name" value="Helicase_C"/>
    <property type="match status" value="1"/>
</dbReference>
<feature type="domain" description="Helicase ATP-binding" evidence="3">
    <location>
        <begin position="20"/>
        <end position="179"/>
    </location>
</feature>
<evidence type="ECO:0000259" key="3">
    <source>
        <dbReference type="PROSITE" id="PS51192"/>
    </source>
</evidence>
<dbReference type="InterPro" id="IPR014001">
    <property type="entry name" value="Helicase_ATP-bd"/>
</dbReference>
<keyword evidence="2 5" id="KW-0067">ATP-binding</keyword>
<keyword evidence="2 5" id="KW-0347">Helicase</keyword>
<dbReference type="GO" id="GO:0016787">
    <property type="term" value="F:hydrolase activity"/>
    <property type="evidence" value="ECO:0007669"/>
    <property type="project" value="UniProtKB-KW"/>
</dbReference>
<dbReference type="PANTHER" id="PTHR45766">
    <property type="entry name" value="DNA ANNEALING HELICASE AND ENDONUCLEASE ZRANB3 FAMILY MEMBER"/>
    <property type="match status" value="1"/>
</dbReference>
<dbReference type="EMBL" id="BJUM01000008">
    <property type="protein sequence ID" value="GEK54210.1"/>
    <property type="molecule type" value="Genomic_DNA"/>
</dbReference>
<dbReference type="OrthoDB" id="9760715at2"/>
<evidence type="ECO:0000256" key="2">
    <source>
        <dbReference type="ARBA" id="ARBA00022806"/>
    </source>
</evidence>
<dbReference type="GO" id="GO:0004386">
    <property type="term" value="F:helicase activity"/>
    <property type="evidence" value="ECO:0007669"/>
    <property type="project" value="UniProtKB-KW"/>
</dbReference>
<reference evidence="5 6" key="1">
    <citation type="submission" date="2019-07" db="EMBL/GenBank/DDBJ databases">
        <title>Whole genome shotgun sequence of Pseudoalteromonas espejiana NBRC 102222.</title>
        <authorList>
            <person name="Hosoyama A."/>
            <person name="Uohara A."/>
            <person name="Ohji S."/>
            <person name="Ichikawa N."/>
        </authorList>
    </citation>
    <scope>NUCLEOTIDE SEQUENCE [LARGE SCALE GENOMIC DNA]</scope>
    <source>
        <strain evidence="5 6">NBRC 102222</strain>
    </source>
</reference>
<dbReference type="GO" id="GO:0005524">
    <property type="term" value="F:ATP binding"/>
    <property type="evidence" value="ECO:0007669"/>
    <property type="project" value="InterPro"/>
</dbReference>
<dbReference type="Proteomes" id="UP000321419">
    <property type="component" value="Unassembled WGS sequence"/>
</dbReference>
<feature type="domain" description="Helicase C-terminal" evidence="4">
    <location>
        <begin position="312"/>
        <end position="456"/>
    </location>
</feature>
<dbReference type="AlphaFoldDB" id="A0A510XT63"/>
<evidence type="ECO:0000313" key="5">
    <source>
        <dbReference type="EMBL" id="GEK54210.1"/>
    </source>
</evidence>
<dbReference type="SUPFAM" id="SSF52540">
    <property type="entry name" value="P-loop containing nucleoside triphosphate hydrolases"/>
    <property type="match status" value="2"/>
</dbReference>
<sequence>MLPKKEKPTFKPFAHQEAFANLWGDKGRVLNFDGCGTGKTLACIHAVKTYWPDARVLVLAPLSILTPAWAKDLRFGWPETTYVIAAGTAAKKRKAFEGNAQWVITNHDTVKMIDNEGYASKFDVLIVDEGDAFRNRTSMRSKSINRIAGDIEKMALMTGTPSPNTILDIWHLAFLIDRGERLGKNFFGFRQQVCDPKPIVGAPASAMKWEDKAGAADHVTLMLSDITSRVALDDVQELPETIYREVTVELPKKIRRDYEFLKRESVLALESGEMLNAVHAGSRMQKLLQTLSGGVYNEDGSVINVHKERYELVLDLVEETDHALVAFNWTHQRDGLIAEAKKRKITYAVIDGDTPSLERNRIVHQFQQGNIHVIFAHPQSAGHGLTLTMANRVIWASPTYRADLYEQFNHRIVRTGQQRKTEIIHIAAEETVEEEVYQKMLNKQMNMIDLLNTIAGLSQAA</sequence>
<keyword evidence="6" id="KW-1185">Reference proteome</keyword>
<dbReference type="InterPro" id="IPR027417">
    <property type="entry name" value="P-loop_NTPase"/>
</dbReference>
<dbReference type="GO" id="GO:0031297">
    <property type="term" value="P:replication fork processing"/>
    <property type="evidence" value="ECO:0007669"/>
    <property type="project" value="TreeGrafter"/>
</dbReference>
<accession>A0A510XT63</accession>
<gene>
    <name evidence="5" type="ORF">PES01_10550</name>
</gene>
<dbReference type="PROSITE" id="PS51194">
    <property type="entry name" value="HELICASE_CTER"/>
    <property type="match status" value="1"/>
</dbReference>
<keyword evidence="1" id="KW-0378">Hydrolase</keyword>